<dbReference type="AlphaFoldDB" id="A0A0K8P658"/>
<gene>
    <name evidence="5" type="ORF">ISF6_3630</name>
</gene>
<feature type="region of interest" description="Disordered" evidence="3">
    <location>
        <begin position="1"/>
        <end position="29"/>
    </location>
</feature>
<dbReference type="InterPro" id="IPR001647">
    <property type="entry name" value="HTH_TetR"/>
</dbReference>
<name>A0A0K8P658_PISS1</name>
<dbReference type="PANTHER" id="PTHR30055">
    <property type="entry name" value="HTH-TYPE TRANSCRIPTIONAL REGULATOR RUTR"/>
    <property type="match status" value="1"/>
</dbReference>
<keyword evidence="6" id="KW-1185">Reference proteome</keyword>
<organism evidence="5 6">
    <name type="scientific">Piscinibacter sakaiensis</name>
    <name type="common">Ideonella sakaiensis</name>
    <dbReference type="NCBI Taxonomy" id="1547922"/>
    <lineage>
        <taxon>Bacteria</taxon>
        <taxon>Pseudomonadati</taxon>
        <taxon>Pseudomonadota</taxon>
        <taxon>Betaproteobacteria</taxon>
        <taxon>Burkholderiales</taxon>
        <taxon>Sphaerotilaceae</taxon>
        <taxon>Piscinibacter</taxon>
    </lineage>
</organism>
<accession>A0A0K8P658</accession>
<dbReference type="PROSITE" id="PS50977">
    <property type="entry name" value="HTH_TETR_2"/>
    <property type="match status" value="1"/>
</dbReference>
<dbReference type="EMBL" id="BBYR01000054">
    <property type="protein sequence ID" value="GAP37685.1"/>
    <property type="molecule type" value="Genomic_DNA"/>
</dbReference>
<dbReference type="GO" id="GO:0000976">
    <property type="term" value="F:transcription cis-regulatory region binding"/>
    <property type="evidence" value="ECO:0007669"/>
    <property type="project" value="TreeGrafter"/>
</dbReference>
<dbReference type="PRINTS" id="PR00455">
    <property type="entry name" value="HTHTETR"/>
</dbReference>
<keyword evidence="1 2" id="KW-0238">DNA-binding</keyword>
<evidence type="ECO:0000256" key="3">
    <source>
        <dbReference type="SAM" id="MobiDB-lite"/>
    </source>
</evidence>
<protein>
    <submittedName>
        <fullName evidence="5">Transcriptional regulator, TetR family</fullName>
    </submittedName>
</protein>
<dbReference type="Gene3D" id="1.10.357.10">
    <property type="entry name" value="Tetracycline Repressor, domain 2"/>
    <property type="match status" value="1"/>
</dbReference>
<feature type="compositionally biased region" description="Basic residues" evidence="3">
    <location>
        <begin position="250"/>
        <end position="259"/>
    </location>
</feature>
<feature type="domain" description="HTH tetR-type" evidence="4">
    <location>
        <begin position="38"/>
        <end position="97"/>
    </location>
</feature>
<dbReference type="InterPro" id="IPR009057">
    <property type="entry name" value="Homeodomain-like_sf"/>
</dbReference>
<feature type="compositionally biased region" description="Low complexity" evidence="3">
    <location>
        <begin position="239"/>
        <end position="249"/>
    </location>
</feature>
<dbReference type="STRING" id="1547922.ISF6_3630"/>
<dbReference type="Proteomes" id="UP000037660">
    <property type="component" value="Unassembled WGS sequence"/>
</dbReference>
<dbReference type="SUPFAM" id="SSF46689">
    <property type="entry name" value="Homeodomain-like"/>
    <property type="match status" value="1"/>
</dbReference>
<evidence type="ECO:0000259" key="4">
    <source>
        <dbReference type="PROSITE" id="PS50977"/>
    </source>
</evidence>
<evidence type="ECO:0000256" key="1">
    <source>
        <dbReference type="ARBA" id="ARBA00023125"/>
    </source>
</evidence>
<proteinExistence type="predicted"/>
<evidence type="ECO:0000313" key="5">
    <source>
        <dbReference type="EMBL" id="GAP37685.1"/>
    </source>
</evidence>
<dbReference type="Pfam" id="PF00440">
    <property type="entry name" value="TetR_N"/>
    <property type="match status" value="1"/>
</dbReference>
<reference evidence="5 6" key="2">
    <citation type="journal article" date="2016" name="Science">
        <title>A bacterium that degrades and assimilates poly(ethylene terephthalate).</title>
        <authorList>
            <person name="Yoshida S."/>
            <person name="Hiraga K."/>
            <person name="Takehana T."/>
            <person name="Taniguchi I."/>
            <person name="Yamaji H."/>
            <person name="Maeda Y."/>
            <person name="Toyohara K."/>
            <person name="Miyamoto K."/>
            <person name="Kimura Y."/>
            <person name="Oda K."/>
        </authorList>
    </citation>
    <scope>NUCLEOTIDE SEQUENCE [LARGE SCALE GENOMIC DNA]</scope>
    <source>
        <strain evidence="6">NBRC 110686 / TISTR 2288 / 201-F6</strain>
    </source>
</reference>
<dbReference type="GO" id="GO:0003700">
    <property type="term" value="F:DNA-binding transcription factor activity"/>
    <property type="evidence" value="ECO:0007669"/>
    <property type="project" value="TreeGrafter"/>
</dbReference>
<comment type="caution">
    <text evidence="5">The sequence shown here is derived from an EMBL/GenBank/DDBJ whole genome shotgun (WGS) entry which is preliminary data.</text>
</comment>
<dbReference type="PANTHER" id="PTHR30055:SF181">
    <property type="entry name" value="BLR6905 PROTEIN"/>
    <property type="match status" value="1"/>
</dbReference>
<sequence length="259" mass="29664">MSRRRQPASPGADRPARSAPPADAAEGAPLARRRLGTAERESQIVAGALQFFAERGLDGQLRDLAKNIGITHALLYHYFPTKQALIDRVYREVFEGRWNPEWERMLDDPGLSPEDKLVAFYIAYGEAIFEREWVRIFVYSGLSDRSIPDRFFALLREKLFPRLIRETRRHCGITSRARASAREHELMMGLHGGIFYIGMRRWIYQQPVHSIDAAQNDEVFIRDRVRSYLLSAREVLQEPAPARRAAPRAAGHRPRSKGA</sequence>
<dbReference type="OrthoDB" id="9816320at2"/>
<dbReference type="RefSeq" id="WP_082368500.1">
    <property type="nucleotide sequence ID" value="NZ_BBYR01000054.1"/>
</dbReference>
<dbReference type="InterPro" id="IPR050109">
    <property type="entry name" value="HTH-type_TetR-like_transc_reg"/>
</dbReference>
<evidence type="ECO:0000313" key="6">
    <source>
        <dbReference type="Proteomes" id="UP000037660"/>
    </source>
</evidence>
<feature type="compositionally biased region" description="Low complexity" evidence="3">
    <location>
        <begin position="7"/>
        <end position="29"/>
    </location>
</feature>
<feature type="region of interest" description="Disordered" evidence="3">
    <location>
        <begin position="238"/>
        <end position="259"/>
    </location>
</feature>
<feature type="DNA-binding region" description="H-T-H motif" evidence="2">
    <location>
        <begin position="60"/>
        <end position="79"/>
    </location>
</feature>
<evidence type="ECO:0000256" key="2">
    <source>
        <dbReference type="PROSITE-ProRule" id="PRU00335"/>
    </source>
</evidence>
<reference evidence="6" key="1">
    <citation type="submission" date="2015-07" db="EMBL/GenBank/DDBJ databases">
        <title>Discovery of a poly(ethylene terephthalate assimilation.</title>
        <authorList>
            <person name="Yoshida S."/>
            <person name="Hiraga K."/>
            <person name="Takehana T."/>
            <person name="Taniguchi I."/>
            <person name="Yamaji H."/>
            <person name="Maeda Y."/>
            <person name="Toyohara K."/>
            <person name="Miyamoto K."/>
            <person name="Kimura Y."/>
            <person name="Oda K."/>
        </authorList>
    </citation>
    <scope>NUCLEOTIDE SEQUENCE [LARGE SCALE GENOMIC DNA]</scope>
    <source>
        <strain evidence="6">NBRC 110686 / TISTR 2288 / 201-F6</strain>
    </source>
</reference>